<dbReference type="STRING" id="394096.DB31_0382"/>
<evidence type="ECO:0000313" key="3">
    <source>
        <dbReference type="EMBL" id="KFE72121.1"/>
    </source>
</evidence>
<organism evidence="3 4">
    <name type="scientific">Hyalangium minutum</name>
    <dbReference type="NCBI Taxonomy" id="394096"/>
    <lineage>
        <taxon>Bacteria</taxon>
        <taxon>Pseudomonadati</taxon>
        <taxon>Myxococcota</taxon>
        <taxon>Myxococcia</taxon>
        <taxon>Myxococcales</taxon>
        <taxon>Cystobacterineae</taxon>
        <taxon>Archangiaceae</taxon>
        <taxon>Hyalangium</taxon>
    </lineage>
</organism>
<keyword evidence="4" id="KW-1185">Reference proteome</keyword>
<evidence type="ECO:0000256" key="1">
    <source>
        <dbReference type="ARBA" id="ARBA00022737"/>
    </source>
</evidence>
<dbReference type="NCBIfam" id="TIGR04534">
    <property type="entry name" value="ELWxxDGT_rpt"/>
    <property type="match status" value="1"/>
</dbReference>
<dbReference type="OrthoDB" id="5242130at2"/>
<evidence type="ECO:0000313" key="4">
    <source>
        <dbReference type="Proteomes" id="UP000028725"/>
    </source>
</evidence>
<reference evidence="3 4" key="1">
    <citation type="submission" date="2014-04" db="EMBL/GenBank/DDBJ databases">
        <title>Genome assembly of Hyalangium minutum DSM 14724.</title>
        <authorList>
            <person name="Sharma G."/>
            <person name="Subramanian S."/>
        </authorList>
    </citation>
    <scope>NUCLEOTIDE SEQUENCE [LARGE SCALE GENOMIC DNA]</scope>
    <source>
        <strain evidence="3 4">DSM 14724</strain>
    </source>
</reference>
<keyword evidence="3" id="KW-0808">Transferase</keyword>
<name>A0A085WWQ8_9BACT</name>
<dbReference type="RefSeq" id="WP_052419645.1">
    <property type="nucleotide sequence ID" value="NZ_JMCB01000001.1"/>
</dbReference>
<dbReference type="PROSITE" id="PS51257">
    <property type="entry name" value="PROKAR_LIPOPROTEIN"/>
    <property type="match status" value="1"/>
</dbReference>
<dbReference type="PANTHER" id="PTHR24273:SF32">
    <property type="entry name" value="HYALIN"/>
    <property type="match status" value="1"/>
</dbReference>
<comment type="caution">
    <text evidence="3">The sequence shown here is derived from an EMBL/GenBank/DDBJ whole genome shotgun (WGS) entry which is preliminary data.</text>
</comment>
<keyword evidence="1" id="KW-0677">Repeat</keyword>
<proteinExistence type="predicted"/>
<gene>
    <name evidence="3" type="ORF">DB31_0382</name>
</gene>
<dbReference type="GO" id="GO:0016740">
    <property type="term" value="F:transferase activity"/>
    <property type="evidence" value="ECO:0007669"/>
    <property type="project" value="UniProtKB-KW"/>
</dbReference>
<dbReference type="InterPro" id="IPR011047">
    <property type="entry name" value="Quinoprotein_ADH-like_sf"/>
</dbReference>
<feature type="domain" description="HYR" evidence="2">
    <location>
        <begin position="575"/>
        <end position="655"/>
    </location>
</feature>
<evidence type="ECO:0000259" key="2">
    <source>
        <dbReference type="PROSITE" id="PS50825"/>
    </source>
</evidence>
<dbReference type="Pfam" id="PF02494">
    <property type="entry name" value="HYR"/>
    <property type="match status" value="2"/>
</dbReference>
<feature type="domain" description="HYR" evidence="2">
    <location>
        <begin position="494"/>
        <end position="574"/>
    </location>
</feature>
<dbReference type="PANTHER" id="PTHR24273">
    <property type="entry name" value="FI04643P-RELATED"/>
    <property type="match status" value="1"/>
</dbReference>
<accession>A0A085WWQ8</accession>
<dbReference type="Proteomes" id="UP000028725">
    <property type="component" value="Unassembled WGS sequence"/>
</dbReference>
<dbReference type="EMBL" id="JMCB01000001">
    <property type="protein sequence ID" value="KFE72121.1"/>
    <property type="molecule type" value="Genomic_DNA"/>
</dbReference>
<dbReference type="PROSITE" id="PS50825">
    <property type="entry name" value="HYR"/>
    <property type="match status" value="2"/>
</dbReference>
<dbReference type="InterPro" id="IPR003410">
    <property type="entry name" value="HYR_dom"/>
</dbReference>
<sequence length="703" mass="73743">MTLTKLWRYGLLVLGVAYGVAVGCGPLQESEPSADLSSRRVRLDNQCSPPTLVADLNPGPSDAFPDGGTLWAPGSLVASKRQLYFVASEDSTGPELWMSDGTDAGPRRVKDIVPGPAGSMATPLTGSLTAAPGGGIYFVARTGSGEELWRSDGTENGTVQVRDLWPGSSGSEPSQLTVAGGQLFFAANDGVHGQEPWRLSGPDAGPVLLRDINVGPNGSVLSNFKALGNTVFFSANDVVHGQELWKAEATDGGRDGGAVLVKDIGEFDAIPAELVTLGGRLYFNADKGEPSGRELWTSDGTEGGTHQVKDIWDGLADSLPSELQVAGNRLFFTADDGVRGREVWASDGTSGGTRMVKELYPGPNIPGPVGLVTAGNRVFFQRGEEDGGADELWTSDGTDAGTFMLKRIRPAPEGGFVLERKGVGDTLYFAGNDGVNGIELWKSDGTPGGTVQVMDIAPGAESSIPRGFTRVGLKLYFAARDPVHGEELWSLDLCDRSPPEVTCPPNFAFEADAGTGVAVPFAATAVDDITEELELVYSHAPGSIFPLGVTPVTVSTQDEVGNTGSCTFQVTVRDTVPPRVTCPRNIFIEATGPEPVEVPYPEVQAVEAVSPPVTIEFDPPPGTLFTPGESTPVVVTIKDAAGNTRTCRFGVTVELPEGSEPGEDSGCSCKSLPGGTSAWGALLVLLALTRLRPLSRRGQREGS</sequence>
<dbReference type="InterPro" id="IPR030916">
    <property type="entry name" value="ELWxxDGT_rpt"/>
</dbReference>
<dbReference type="AlphaFoldDB" id="A0A085WWQ8"/>
<protein>
    <submittedName>
        <fullName evidence="3">Putative cycloinulo-oligosaccharide fructanotransferase</fullName>
    </submittedName>
</protein>
<dbReference type="SUPFAM" id="SSF50998">
    <property type="entry name" value="Quinoprotein alcohol dehydrogenase-like"/>
    <property type="match status" value="1"/>
</dbReference>